<name>A0A059F108_9MICR</name>
<evidence type="ECO:0000313" key="1">
    <source>
        <dbReference type="EMBL" id="KCZ80646.1"/>
    </source>
</evidence>
<reference evidence="1 2" key="2">
    <citation type="submission" date="2014-03" db="EMBL/GenBank/DDBJ databases">
        <title>The Genome Sequence of Anncaliia algerae insect isolate PRA339.</title>
        <authorList>
            <consortium name="The Broad Institute Genome Sequencing Platform"/>
            <consortium name="The Broad Institute Genome Sequencing Center for Infectious Disease"/>
            <person name="Cuomo C."/>
            <person name="Becnel J."/>
            <person name="Sanscrainte N."/>
            <person name="Walker B."/>
            <person name="Young S.K."/>
            <person name="Zeng Q."/>
            <person name="Gargeya S."/>
            <person name="Fitzgerald M."/>
            <person name="Haas B."/>
            <person name="Abouelleil A."/>
            <person name="Alvarado L."/>
            <person name="Arachchi H.M."/>
            <person name="Berlin A.M."/>
            <person name="Chapman S.B."/>
            <person name="Dewar J."/>
            <person name="Goldberg J."/>
            <person name="Griggs A."/>
            <person name="Gujja S."/>
            <person name="Hansen M."/>
            <person name="Howarth C."/>
            <person name="Imamovic A."/>
            <person name="Larimer J."/>
            <person name="McCowan C."/>
            <person name="Murphy C."/>
            <person name="Neiman D."/>
            <person name="Pearson M."/>
            <person name="Priest M."/>
            <person name="Roberts A."/>
            <person name="Saif S."/>
            <person name="Shea T."/>
            <person name="Sisk P."/>
            <person name="Sykes S."/>
            <person name="Wortman J."/>
            <person name="Nusbaum C."/>
            <person name="Birren B."/>
        </authorList>
    </citation>
    <scope>NUCLEOTIDE SEQUENCE [LARGE SCALE GENOMIC DNA]</scope>
    <source>
        <strain evidence="1 2">PRA339</strain>
    </source>
</reference>
<organism evidence="1 2">
    <name type="scientific">Anncaliia algerae PRA339</name>
    <dbReference type="NCBI Taxonomy" id="1288291"/>
    <lineage>
        <taxon>Eukaryota</taxon>
        <taxon>Fungi</taxon>
        <taxon>Fungi incertae sedis</taxon>
        <taxon>Microsporidia</taxon>
        <taxon>Tubulinosematoidea</taxon>
        <taxon>Tubulinosematidae</taxon>
        <taxon>Anncaliia</taxon>
    </lineage>
</organism>
<dbReference type="SUPFAM" id="SSF46689">
    <property type="entry name" value="Homeodomain-like"/>
    <property type="match status" value="1"/>
</dbReference>
<accession>A0A059F108</accession>
<reference evidence="2" key="1">
    <citation type="submission" date="2013-02" db="EMBL/GenBank/DDBJ databases">
        <authorList>
            <consortium name="The Broad Institute Genome Sequencing Platform"/>
            <person name="Cuomo C."/>
            <person name="Becnel J."/>
            <person name="Sanscrainte N."/>
            <person name="Walker B."/>
            <person name="Young S.K."/>
            <person name="Zeng Q."/>
            <person name="Gargeya S."/>
            <person name="Fitzgerald M."/>
            <person name="Haas B."/>
            <person name="Abouelleil A."/>
            <person name="Alvarado L."/>
            <person name="Arachchi H.M."/>
            <person name="Berlin A.M."/>
            <person name="Chapman S.B."/>
            <person name="Dewar J."/>
            <person name="Goldberg J."/>
            <person name="Griggs A."/>
            <person name="Gujja S."/>
            <person name="Hansen M."/>
            <person name="Howarth C."/>
            <person name="Imamovic A."/>
            <person name="Larimer J."/>
            <person name="McCowan C."/>
            <person name="Murphy C."/>
            <person name="Neiman D."/>
            <person name="Pearson M."/>
            <person name="Priest M."/>
            <person name="Roberts A."/>
            <person name="Saif S."/>
            <person name="Shea T."/>
            <person name="Sisk P."/>
            <person name="Sykes S."/>
            <person name="Wortman J."/>
            <person name="Nusbaum C."/>
            <person name="Birren B."/>
        </authorList>
    </citation>
    <scope>NUCLEOTIDE SEQUENCE [LARGE SCALE GENOMIC DNA]</scope>
    <source>
        <strain evidence="2">PRA339</strain>
    </source>
</reference>
<dbReference type="VEuPathDB" id="MicrosporidiaDB:H312_01938"/>
<gene>
    <name evidence="1" type="ORF">H312_01938</name>
</gene>
<dbReference type="AlphaFoldDB" id="A0A059F108"/>
<dbReference type="HOGENOM" id="CLU_044348_2_0_1"/>
<protein>
    <submittedName>
        <fullName evidence="1">Uncharacterized protein</fullName>
    </submittedName>
</protein>
<dbReference type="EMBL" id="KK365169">
    <property type="protein sequence ID" value="KCZ80646.1"/>
    <property type="molecule type" value="Genomic_DNA"/>
</dbReference>
<dbReference type="Proteomes" id="UP000030655">
    <property type="component" value="Unassembled WGS sequence"/>
</dbReference>
<proteinExistence type="predicted"/>
<sequence>MYLQNLTTEKLKTKLNDFILNKIYTCKKCSNKCVWMSKIKFKLIYSWQSCKNKHNPLENSIFFNSKLKLDEILSIIGLWAHNISTNNIALILQISRQSVSKVLRKKRRQISYKLLLQSSEIRRREYYRRNRRIQIWKKEV</sequence>
<evidence type="ECO:0000313" key="2">
    <source>
        <dbReference type="Proteomes" id="UP000030655"/>
    </source>
</evidence>
<dbReference type="InterPro" id="IPR009057">
    <property type="entry name" value="Homeodomain-like_sf"/>
</dbReference>
<keyword evidence="2" id="KW-1185">Reference proteome</keyword>